<dbReference type="GO" id="GO:0006914">
    <property type="term" value="P:autophagy"/>
    <property type="evidence" value="ECO:0007669"/>
    <property type="project" value="TreeGrafter"/>
</dbReference>
<dbReference type="PROSITE" id="PS50236">
    <property type="entry name" value="CHCR"/>
    <property type="match status" value="1"/>
</dbReference>
<dbReference type="GO" id="GO:0034058">
    <property type="term" value="P:endosomal vesicle fusion"/>
    <property type="evidence" value="ECO:0007669"/>
    <property type="project" value="TreeGrafter"/>
</dbReference>
<feature type="repeat" description="CHCR" evidence="1">
    <location>
        <begin position="562"/>
        <end position="722"/>
    </location>
</feature>
<dbReference type="PANTHER" id="PTHR12894:SF30">
    <property type="entry name" value="TRANSFORMING GROWTH FACTOR-BETA RECEPTOR-ASSOCIATED PROTEIN 1-LIKE"/>
    <property type="match status" value="1"/>
</dbReference>
<evidence type="ECO:0000256" key="1">
    <source>
        <dbReference type="PROSITE-ProRule" id="PRU01006"/>
    </source>
</evidence>
<dbReference type="PANTHER" id="PTHR12894">
    <property type="entry name" value="CNH DOMAIN CONTAINING"/>
    <property type="match status" value="1"/>
</dbReference>
<dbReference type="InterPro" id="IPR019452">
    <property type="entry name" value="VPS39/TGF_beta_rcpt-assoc_1"/>
</dbReference>
<gene>
    <name evidence="3" type="ORF">JOB18_003502</name>
</gene>
<proteinExistence type="predicted"/>
<dbReference type="PROSITE" id="PS50219">
    <property type="entry name" value="CNH"/>
    <property type="match status" value="1"/>
</dbReference>
<evidence type="ECO:0000259" key="2">
    <source>
        <dbReference type="PROSITE" id="PS50219"/>
    </source>
</evidence>
<feature type="domain" description="CNH" evidence="2">
    <location>
        <begin position="23"/>
        <end position="297"/>
    </location>
</feature>
<keyword evidence="4" id="KW-1185">Reference proteome</keyword>
<dbReference type="InterPro" id="IPR001180">
    <property type="entry name" value="CNH_dom"/>
</dbReference>
<evidence type="ECO:0000313" key="3">
    <source>
        <dbReference type="EMBL" id="KAG7509747.1"/>
    </source>
</evidence>
<comment type="caution">
    <text evidence="3">The sequence shown here is derived from an EMBL/GenBank/DDBJ whole genome shotgun (WGS) entry which is preliminary data.</text>
</comment>
<keyword evidence="3" id="KW-0675">Receptor</keyword>
<accession>A0AAV6S079</accession>
<dbReference type="EMBL" id="JAGKHQ010000008">
    <property type="protein sequence ID" value="KAG7509747.1"/>
    <property type="molecule type" value="Genomic_DNA"/>
</dbReference>
<evidence type="ECO:0000313" key="4">
    <source>
        <dbReference type="Proteomes" id="UP000693946"/>
    </source>
</evidence>
<dbReference type="InterPro" id="IPR000547">
    <property type="entry name" value="Clathrin_H-chain/VPS_repeat"/>
</dbReference>
<name>A0AAV6S079_SOLSE</name>
<dbReference type="InterPro" id="IPR032914">
    <property type="entry name" value="Vam6/VPS39/TRAP1"/>
</dbReference>
<dbReference type="Pfam" id="PF10366">
    <property type="entry name" value="Vps39_1"/>
    <property type="match status" value="1"/>
</dbReference>
<dbReference type="Proteomes" id="UP000693946">
    <property type="component" value="Linkage Group LG16"/>
</dbReference>
<dbReference type="GO" id="GO:0005737">
    <property type="term" value="C:cytoplasm"/>
    <property type="evidence" value="ECO:0007669"/>
    <property type="project" value="TreeGrafter"/>
</dbReference>
<protein>
    <submittedName>
        <fullName evidence="3">Transforming growth factor-beta receptor-associated protein 1-like</fullName>
    </submittedName>
</protein>
<reference evidence="3 4" key="1">
    <citation type="journal article" date="2021" name="Sci. Rep.">
        <title>Chromosome anchoring in Senegalese sole (Solea senegalensis) reveals sex-associated markers and genome rearrangements in flatfish.</title>
        <authorList>
            <person name="Guerrero-Cozar I."/>
            <person name="Gomez-Garrido J."/>
            <person name="Berbel C."/>
            <person name="Martinez-Blanch J.F."/>
            <person name="Alioto T."/>
            <person name="Claros M.G."/>
            <person name="Gagnaire P.A."/>
            <person name="Manchado M."/>
        </authorList>
    </citation>
    <scope>NUCLEOTIDE SEQUENCE [LARGE SCALE GENOMIC DNA]</scope>
    <source>
        <strain evidence="3">Sse05_10M</strain>
    </source>
</reference>
<organism evidence="3 4">
    <name type="scientific">Solea senegalensis</name>
    <name type="common">Senegalese sole</name>
    <dbReference type="NCBI Taxonomy" id="28829"/>
    <lineage>
        <taxon>Eukaryota</taxon>
        <taxon>Metazoa</taxon>
        <taxon>Chordata</taxon>
        <taxon>Craniata</taxon>
        <taxon>Vertebrata</taxon>
        <taxon>Euteleostomi</taxon>
        <taxon>Actinopterygii</taxon>
        <taxon>Neopterygii</taxon>
        <taxon>Teleostei</taxon>
        <taxon>Neoteleostei</taxon>
        <taxon>Acanthomorphata</taxon>
        <taxon>Carangaria</taxon>
        <taxon>Pleuronectiformes</taxon>
        <taxon>Pleuronectoidei</taxon>
        <taxon>Soleidae</taxon>
        <taxon>Solea</taxon>
    </lineage>
</organism>
<dbReference type="GO" id="GO:0016020">
    <property type="term" value="C:membrane"/>
    <property type="evidence" value="ECO:0007669"/>
    <property type="project" value="TreeGrafter"/>
</dbReference>
<dbReference type="GO" id="GO:0006886">
    <property type="term" value="P:intracellular protein transport"/>
    <property type="evidence" value="ECO:0007669"/>
    <property type="project" value="UniProtKB-UniRule"/>
</dbReference>
<dbReference type="AlphaFoldDB" id="A0AAV6S079"/>
<sequence length="895" mass="102133">MAFKAFIKTHVYTKQEASKAKDRSSIQCLECYDRNVYIGTKNATVQHLILSSGTNGDMSPEQITTRDGRTKKLGSNNPIVQLRAVPLFNHLLVLWDRSIIALNMFSLDPVPTLKKIQHVSLFEVSESSFTDRGGCVGMVTSSSRRKVIHIHTVGVDRWEVVKEVPLLQDPWALAVDGTIVCLATCDRYLLCDVETGRGEELFPHDHSRQRIIVTSAGRGEFLLNGPESLGMFVMKTGTCQCPPLQWSPDVLAAKVCFPYILTVQPHALLIYSMLDQQCKQTVSVHGAKGLLSTPGGVVVFTERDIFSLRLVPLEEQIQALVGQEKVEEALLLLNGVQSHRPLDSYKDLQKTITCLAGFVHFYQEGFSEAKDLFIKGELDPREILLLYPDIGTCLGEDFHSQLDQENRGRDLQLLWQKDRNTFHHYLTFLGDFLRAVRGTEQDLKCSTEVDCALLRLYAELGDTENLQQLVIFPNECRLEYCVPVLEQYKRFFALGSLYQSHGKQTDALETWVKIADGSHKDSSCSDVYGHIVWTLSQLDDKETVWKFADWTLQRNQEIGVQLFTKRPREDRLETQDVLVLLEKHLLALVLYLEFLIHDLTSEEESHHNRLALAYVTQMLQEEEEADLRPTRGKLQHLLWESKFYDVSTLYERVKLTALHREKAILLGRRGEHSQALQVLVHQERDLQAAEAYCFRAVQDQDPQELLLTLLQIYLGSEDLISTVVDLLNNNPQAFAAEKVIQLLPDSWSVQLVSQYLFRSIRATVHQRRMVKLQKALAQVQLMQHKVIWMQASKTKFRLDKDEKCKVCQRVLTEPEFACSTHVCNIIVFMHCRSPCKRECRCEGQRCSQTPPSNIHVTVRINKTSRNDQLLRLAIVELPASEKQPSDLCGRNEPAL</sequence>